<name>A0A2H1KVA5_BREAU</name>
<protein>
    <submittedName>
        <fullName evidence="2">Transposase DDE domain group 1</fullName>
    </submittedName>
</protein>
<sequence length="129" mass="13802">MFTTIPADVLDTVQADKAHRRHAVIEQVNAELKAGPIAHMPAGAFNANAAWLALACMAHNLARTGALLAGGRLSKSRAPALRAKLISIPARIACHARRIVLHLPAHWPKAAEFGRLWNTVFSPPVPVAT</sequence>
<dbReference type="Proteomes" id="UP000234289">
    <property type="component" value="Unassembled WGS sequence"/>
</dbReference>
<feature type="domain" description="Transposase DDE" evidence="1">
    <location>
        <begin position="36"/>
        <end position="118"/>
    </location>
</feature>
<dbReference type="InterPro" id="IPR025668">
    <property type="entry name" value="Tnp_DDE_dom"/>
</dbReference>
<dbReference type="Pfam" id="PF13701">
    <property type="entry name" value="DDE_Tnp_1_4"/>
    <property type="match status" value="1"/>
</dbReference>
<proteinExistence type="predicted"/>
<organism evidence="2 3">
    <name type="scientific">Brevibacterium aurantiacum</name>
    <dbReference type="NCBI Taxonomy" id="273384"/>
    <lineage>
        <taxon>Bacteria</taxon>
        <taxon>Bacillati</taxon>
        <taxon>Actinomycetota</taxon>
        <taxon>Actinomycetes</taxon>
        <taxon>Micrococcales</taxon>
        <taxon>Brevibacteriaceae</taxon>
        <taxon>Brevibacterium</taxon>
    </lineage>
</organism>
<dbReference type="AlphaFoldDB" id="A0A2H1KVA5"/>
<dbReference type="RefSeq" id="WP_101639631.1">
    <property type="nucleotide sequence ID" value="NZ_FXZG01000071.1"/>
</dbReference>
<reference evidence="3" key="1">
    <citation type="submission" date="2017-03" db="EMBL/GenBank/DDBJ databases">
        <authorList>
            <person name="Monnet C."/>
        </authorList>
    </citation>
    <scope>NUCLEOTIDE SEQUENCE [LARGE SCALE GENOMIC DNA]</scope>
    <source>
        <strain evidence="3">CNRZ 920</strain>
    </source>
</reference>
<accession>A0A2H1KVA5</accession>
<gene>
    <name evidence="2" type="ORF">BAUR920_03662</name>
</gene>
<evidence type="ECO:0000313" key="3">
    <source>
        <dbReference type="Proteomes" id="UP000234289"/>
    </source>
</evidence>
<evidence type="ECO:0000313" key="2">
    <source>
        <dbReference type="EMBL" id="SMY03696.1"/>
    </source>
</evidence>
<evidence type="ECO:0000259" key="1">
    <source>
        <dbReference type="Pfam" id="PF13701"/>
    </source>
</evidence>
<dbReference type="EMBL" id="FXZG01000071">
    <property type="protein sequence ID" value="SMY03696.1"/>
    <property type="molecule type" value="Genomic_DNA"/>
</dbReference>